<dbReference type="AlphaFoldDB" id="A0A368KVZ6"/>
<evidence type="ECO:0000313" key="2">
    <source>
        <dbReference type="EMBL" id="RCS54600.1"/>
    </source>
</evidence>
<feature type="signal peptide" evidence="1">
    <location>
        <begin position="1"/>
        <end position="23"/>
    </location>
</feature>
<feature type="chain" id="PRO_5016769734" evidence="1">
    <location>
        <begin position="24"/>
        <end position="218"/>
    </location>
</feature>
<proteinExistence type="predicted"/>
<protein>
    <submittedName>
        <fullName evidence="2">Uncharacterized protein</fullName>
    </submittedName>
</protein>
<name>A0A368KVZ6_9BACT</name>
<accession>A0A368KVZ6</accession>
<sequence>MIRFCSCFLFLSILSLSISPAKAQTAKPDNPQKLNLELLIVTYRAEGTTNKDDAKLVAAVEEVVKKHESAALSTLQDAVNETLPKSSEKAAAEVDAFSLKTYHDLEQWVKFGSGNPRLLSPYYRGDAATRLLLGETEVKATPWVLDEERFGIGVTVQRHQPGSVLPQRNSSSAEMVMETVSFTSNTLLDENEAGVINSYRHQDNKLTLVMIVVARVSR</sequence>
<dbReference type="Proteomes" id="UP000253562">
    <property type="component" value="Unassembled WGS sequence"/>
</dbReference>
<evidence type="ECO:0000256" key="1">
    <source>
        <dbReference type="SAM" id="SignalP"/>
    </source>
</evidence>
<dbReference type="RefSeq" id="WP_114367665.1">
    <property type="nucleotide sequence ID" value="NZ_QPEX01000010.1"/>
</dbReference>
<dbReference type="EMBL" id="QPEX01000010">
    <property type="protein sequence ID" value="RCS54600.1"/>
    <property type="molecule type" value="Genomic_DNA"/>
</dbReference>
<reference evidence="2 3" key="1">
    <citation type="submission" date="2018-07" db="EMBL/GenBank/DDBJ databases">
        <title>Comparative genomes isolates from brazilian mangrove.</title>
        <authorList>
            <person name="De Araujo J.E."/>
            <person name="Taketani R.G."/>
            <person name="Silva M.C.P."/>
            <person name="Lourenco M.V."/>
            <person name="Oliveira V.M."/>
            <person name="Andreote F.D."/>
        </authorList>
    </citation>
    <scope>NUCLEOTIDE SEQUENCE [LARGE SCALE GENOMIC DNA]</scope>
    <source>
        <strain evidence="2 3">HEX PRIS-MGV</strain>
    </source>
</reference>
<dbReference type="OrthoDB" id="285822at2"/>
<evidence type="ECO:0000313" key="3">
    <source>
        <dbReference type="Proteomes" id="UP000253562"/>
    </source>
</evidence>
<keyword evidence="1" id="KW-0732">Signal</keyword>
<organism evidence="2 3">
    <name type="scientific">Bremerella cremea</name>
    <dbReference type="NCBI Taxonomy" id="1031537"/>
    <lineage>
        <taxon>Bacteria</taxon>
        <taxon>Pseudomonadati</taxon>
        <taxon>Planctomycetota</taxon>
        <taxon>Planctomycetia</taxon>
        <taxon>Pirellulales</taxon>
        <taxon>Pirellulaceae</taxon>
        <taxon>Bremerella</taxon>
    </lineage>
</organism>
<comment type="caution">
    <text evidence="2">The sequence shown here is derived from an EMBL/GenBank/DDBJ whole genome shotgun (WGS) entry which is preliminary data.</text>
</comment>
<gene>
    <name evidence="2" type="ORF">DTL42_05560</name>
</gene>